<evidence type="ECO:0000256" key="5">
    <source>
        <dbReference type="ARBA" id="ARBA00023288"/>
    </source>
</evidence>
<keyword evidence="5" id="KW-0449">Lipoprotein</keyword>
<dbReference type="EMBL" id="LR796341">
    <property type="protein sequence ID" value="CAB4138191.1"/>
    <property type="molecule type" value="Genomic_DNA"/>
</dbReference>
<dbReference type="PANTHER" id="PTHR41164:SF1">
    <property type="entry name" value="CURLI PRODUCTION ASSEMBLY_TRANSPORT COMPONENT CSGG"/>
    <property type="match status" value="1"/>
</dbReference>
<keyword evidence="4" id="KW-0564">Palmitate</keyword>
<keyword evidence="3" id="KW-0472">Membrane</keyword>
<keyword evidence="1" id="KW-1003">Cell membrane</keyword>
<protein>
    <submittedName>
        <fullName evidence="6">Curli production assembly/transport protein CsgG</fullName>
    </submittedName>
</protein>
<dbReference type="PROSITE" id="PS51257">
    <property type="entry name" value="PROKAR_LIPOPROTEIN"/>
    <property type="match status" value="1"/>
</dbReference>
<accession>A0A6J5LVU0</accession>
<name>A0A6J5LVU0_9CAUD</name>
<evidence type="ECO:0000256" key="4">
    <source>
        <dbReference type="ARBA" id="ARBA00023139"/>
    </source>
</evidence>
<gene>
    <name evidence="6" type="ORF">UFOVP328_384</name>
</gene>
<evidence type="ECO:0000313" key="6">
    <source>
        <dbReference type="EMBL" id="CAB4138191.1"/>
    </source>
</evidence>
<dbReference type="PANTHER" id="PTHR41164">
    <property type="entry name" value="CURLI PRODUCTION ASSEMBLY/TRANSPORT COMPONENT CSGG"/>
    <property type="match status" value="1"/>
</dbReference>
<proteinExistence type="predicted"/>
<keyword evidence="2" id="KW-0732">Signal</keyword>
<evidence type="ECO:0000256" key="2">
    <source>
        <dbReference type="ARBA" id="ARBA00022729"/>
    </source>
</evidence>
<organism evidence="6">
    <name type="scientific">uncultured Caudovirales phage</name>
    <dbReference type="NCBI Taxonomy" id="2100421"/>
    <lineage>
        <taxon>Viruses</taxon>
        <taxon>Duplodnaviria</taxon>
        <taxon>Heunggongvirae</taxon>
        <taxon>Uroviricota</taxon>
        <taxon>Caudoviricetes</taxon>
        <taxon>Peduoviridae</taxon>
        <taxon>Maltschvirus</taxon>
        <taxon>Maltschvirus maltsch</taxon>
    </lineage>
</organism>
<dbReference type="InterPro" id="IPR005534">
    <property type="entry name" value="Curli_assmbl/transp-comp_CsgG"/>
</dbReference>
<dbReference type="Pfam" id="PF03783">
    <property type="entry name" value="CsgG"/>
    <property type="match status" value="1"/>
</dbReference>
<dbReference type="Gene3D" id="3.40.50.10610">
    <property type="entry name" value="ABC-type transport auxiliary lipoprotein component"/>
    <property type="match status" value="2"/>
</dbReference>
<evidence type="ECO:0000256" key="1">
    <source>
        <dbReference type="ARBA" id="ARBA00022475"/>
    </source>
</evidence>
<reference evidence="6" key="1">
    <citation type="submission" date="2020-04" db="EMBL/GenBank/DDBJ databases">
        <authorList>
            <person name="Chiriac C."/>
            <person name="Salcher M."/>
            <person name="Ghai R."/>
            <person name="Kavagutti S V."/>
        </authorList>
    </citation>
    <scope>NUCLEOTIDE SEQUENCE</scope>
</reference>
<evidence type="ECO:0000256" key="3">
    <source>
        <dbReference type="ARBA" id="ARBA00023136"/>
    </source>
</evidence>
<sequence>MQRLLILFVAVMLSGCAQIHMHLAQEEPIPLKPKENLLAKLPELDGPPMTVAVYGFKDLTGQKKTSTNLALFSSAVTQGSEVFLIKSLQDSKKWFRVVERVGLDNLIKERQLIRNQREVYEGKDAKPLKPLTVAGVILEGGIIGYDSNIRSGGNGARFLGIGGSQQYRVDEIVISLRMVSISSGEVLLNVAVSKTIYSTQHNVSVLRFVDQNTRSLELESGAALNEPTTYAVRVAIEQAVYELIIEGEKKGLWRFQSDKK</sequence>